<feature type="transmembrane region" description="Helical" evidence="2">
    <location>
        <begin position="76"/>
        <end position="98"/>
    </location>
</feature>
<feature type="transmembrane region" description="Helical" evidence="2">
    <location>
        <begin position="147"/>
        <end position="166"/>
    </location>
</feature>
<name>A0A8E2F8J7_9PEZI</name>
<feature type="transmembrane region" description="Helical" evidence="2">
    <location>
        <begin position="37"/>
        <end position="56"/>
    </location>
</feature>
<sequence>MSEPEPIPTPLPPSDPEKGKADAATAAVDEPSEQTTAACQCILTLLGCFLIIWKPISEAVSKGFYYFFGQQSTTTAFLLCLSCGLLLIPHAFLVYRWPHGDYGIGVLKEHFLCGARAEGFMIFFIQLPVNVIASLIVYAAGYIRARAWLPLKIMLFLLSIPAHLFAPARDSYELLVSYDFLHGGKPFDLATVPLRQTKGRANTLGRDYHMTLPGLENLTDSVAQVQKSAILGHPLLGWKNMTVKKCLERYQSGTYDQFSNVIVVSNWTAPQNENNSILDLTILSGYAGPKHQTWQALASLCPDSFFEVNNLTEPKVWKNVAGHAPHGACDPYVPKKWKTMQKNVFIKYCFSEEPEEVCRLMYSPLVLKLCFWILVAIVAIMILAFFLILCGVQTRWEPEPHDVKIVVAFITVCLSFVVMLFVTAYSSAAHLHPANKRLIFATSLLQAFCIINVVQLIDTICDAIIVPWGTSPWYTVVSFVWHWFLSGTFSMKISDRYFITNVPPGFELVPYSDLSSLWFKWLFVAVIKYAYTDLFSFLFVLGLFALPFAARAYFQALILLRE</sequence>
<keyword evidence="2" id="KW-0812">Transmembrane</keyword>
<dbReference type="OrthoDB" id="5429634at2759"/>
<proteinExistence type="predicted"/>
<evidence type="ECO:0000313" key="3">
    <source>
        <dbReference type="EMBL" id="OCL12300.1"/>
    </source>
</evidence>
<keyword evidence="4" id="KW-1185">Reference proteome</keyword>
<dbReference type="Proteomes" id="UP000250140">
    <property type="component" value="Unassembled WGS sequence"/>
</dbReference>
<reference evidence="3 4" key="1">
    <citation type="journal article" date="2016" name="Nat. Commun.">
        <title>Ectomycorrhizal ecology is imprinted in the genome of the dominant symbiotic fungus Cenococcum geophilum.</title>
        <authorList>
            <consortium name="DOE Joint Genome Institute"/>
            <person name="Peter M."/>
            <person name="Kohler A."/>
            <person name="Ohm R.A."/>
            <person name="Kuo A."/>
            <person name="Krutzmann J."/>
            <person name="Morin E."/>
            <person name="Arend M."/>
            <person name="Barry K.W."/>
            <person name="Binder M."/>
            <person name="Choi C."/>
            <person name="Clum A."/>
            <person name="Copeland A."/>
            <person name="Grisel N."/>
            <person name="Haridas S."/>
            <person name="Kipfer T."/>
            <person name="LaButti K."/>
            <person name="Lindquist E."/>
            <person name="Lipzen A."/>
            <person name="Maire R."/>
            <person name="Meier B."/>
            <person name="Mihaltcheva S."/>
            <person name="Molinier V."/>
            <person name="Murat C."/>
            <person name="Poggeler S."/>
            <person name="Quandt C.A."/>
            <person name="Sperisen C."/>
            <person name="Tritt A."/>
            <person name="Tisserant E."/>
            <person name="Crous P.W."/>
            <person name="Henrissat B."/>
            <person name="Nehls U."/>
            <person name="Egli S."/>
            <person name="Spatafora J.W."/>
            <person name="Grigoriev I.V."/>
            <person name="Martin F.M."/>
        </authorList>
    </citation>
    <scope>NUCLEOTIDE SEQUENCE [LARGE SCALE GENOMIC DNA]</scope>
    <source>
        <strain evidence="3 4">CBS 207.34</strain>
    </source>
</reference>
<accession>A0A8E2F8J7</accession>
<evidence type="ECO:0000256" key="2">
    <source>
        <dbReference type="SAM" id="Phobius"/>
    </source>
</evidence>
<evidence type="ECO:0000256" key="1">
    <source>
        <dbReference type="SAM" id="MobiDB-lite"/>
    </source>
</evidence>
<gene>
    <name evidence="3" type="ORF">AOQ84DRAFT_360764</name>
</gene>
<feature type="transmembrane region" description="Helical" evidence="2">
    <location>
        <begin position="472"/>
        <end position="493"/>
    </location>
</feature>
<keyword evidence="2" id="KW-1133">Transmembrane helix</keyword>
<dbReference type="EMBL" id="KV748893">
    <property type="protein sequence ID" value="OCL12300.1"/>
    <property type="molecule type" value="Genomic_DNA"/>
</dbReference>
<organism evidence="3 4">
    <name type="scientific">Glonium stellatum</name>
    <dbReference type="NCBI Taxonomy" id="574774"/>
    <lineage>
        <taxon>Eukaryota</taxon>
        <taxon>Fungi</taxon>
        <taxon>Dikarya</taxon>
        <taxon>Ascomycota</taxon>
        <taxon>Pezizomycotina</taxon>
        <taxon>Dothideomycetes</taxon>
        <taxon>Pleosporomycetidae</taxon>
        <taxon>Gloniales</taxon>
        <taxon>Gloniaceae</taxon>
        <taxon>Glonium</taxon>
    </lineage>
</organism>
<feature type="region of interest" description="Disordered" evidence="1">
    <location>
        <begin position="1"/>
        <end position="23"/>
    </location>
</feature>
<feature type="transmembrane region" description="Helical" evidence="2">
    <location>
        <begin position="406"/>
        <end position="426"/>
    </location>
</feature>
<feature type="transmembrane region" description="Helical" evidence="2">
    <location>
        <begin position="369"/>
        <end position="394"/>
    </location>
</feature>
<protein>
    <submittedName>
        <fullName evidence="3">Uncharacterized protein</fullName>
    </submittedName>
</protein>
<feature type="compositionally biased region" description="Pro residues" evidence="1">
    <location>
        <begin position="1"/>
        <end position="14"/>
    </location>
</feature>
<feature type="transmembrane region" description="Helical" evidence="2">
    <location>
        <begin position="438"/>
        <end position="466"/>
    </location>
</feature>
<evidence type="ECO:0000313" key="4">
    <source>
        <dbReference type="Proteomes" id="UP000250140"/>
    </source>
</evidence>
<keyword evidence="2" id="KW-0472">Membrane</keyword>
<dbReference type="AlphaFoldDB" id="A0A8E2F8J7"/>
<feature type="transmembrane region" description="Helical" evidence="2">
    <location>
        <begin position="119"/>
        <end position="141"/>
    </location>
</feature>